<protein>
    <submittedName>
        <fullName evidence="1">Uncharacterized protein</fullName>
    </submittedName>
</protein>
<dbReference type="InterPro" id="IPR032675">
    <property type="entry name" value="LRR_dom_sf"/>
</dbReference>
<gene>
    <name evidence="1" type="ORF">JKP88DRAFT_283960</name>
</gene>
<dbReference type="OrthoDB" id="266138at2759"/>
<dbReference type="EMBL" id="JAFCMP010000555">
    <property type="protein sequence ID" value="KAG5175047.1"/>
    <property type="molecule type" value="Genomic_DNA"/>
</dbReference>
<dbReference type="PANTHER" id="PTHR32134:SF92">
    <property type="entry name" value="FNIP REPEAT-CONTAINING PROTEIN"/>
    <property type="match status" value="1"/>
</dbReference>
<dbReference type="InterPro" id="IPR051251">
    <property type="entry name" value="STK_FNIP-Repeat"/>
</dbReference>
<evidence type="ECO:0000313" key="1">
    <source>
        <dbReference type="EMBL" id="KAG5175047.1"/>
    </source>
</evidence>
<evidence type="ECO:0000313" key="2">
    <source>
        <dbReference type="Proteomes" id="UP000664859"/>
    </source>
</evidence>
<dbReference type="SUPFAM" id="SSF52058">
    <property type="entry name" value="L domain-like"/>
    <property type="match status" value="1"/>
</dbReference>
<comment type="caution">
    <text evidence="1">The sequence shown here is derived from an EMBL/GenBank/DDBJ whole genome shotgun (WGS) entry which is preliminary data.</text>
</comment>
<sequence>MLRPRPLLLQQPRAATEGLAALINSLPDSVRHFSLGAGGESGQPHSIDVDVEFALPPRLAALELHAVRSLHCHFPSSLTSLTLANLGPKPSMSASSEPSRWFAPPFTADLTAPLRELRLLNWDPCWPVAPLPHSLVHLHVTYKGVWGSVYTHDLAPLPCALETLELSSRGGAEVHPVLGQLPQRLRVLHLQQVSDFNCALGPLPASLTSLSLGQRFTHALGDLPESLTALRMADGPCDRPLGRLPCRLRVLDLQDRLVFNHAPGALPATLRELRLSEAYDHPLQALPPALQVLALGDAFQHQLQPDLPHVLPPQLPATLRELRLGRAYDHPLRALPPTLEVLVLGDAFQQELQPDLPDTLREFQYGYPHALPLREIECVLINGFRATARFLGGNDGGGGKQGQQSGVTIWNWQATIE</sequence>
<dbReference type="PANTHER" id="PTHR32134">
    <property type="entry name" value="FNIP REPEAT-CONTAINING PROTEIN"/>
    <property type="match status" value="1"/>
</dbReference>
<reference evidence="1" key="1">
    <citation type="submission" date="2021-02" db="EMBL/GenBank/DDBJ databases">
        <title>First Annotated Genome of the Yellow-green Alga Tribonema minus.</title>
        <authorList>
            <person name="Mahan K.M."/>
        </authorList>
    </citation>
    <scope>NUCLEOTIDE SEQUENCE</scope>
    <source>
        <strain evidence="1">UTEX B ZZ1240</strain>
    </source>
</reference>
<accession>A0A836C7L7</accession>
<keyword evidence="2" id="KW-1185">Reference proteome</keyword>
<dbReference type="AlphaFoldDB" id="A0A836C7L7"/>
<proteinExistence type="predicted"/>
<organism evidence="1 2">
    <name type="scientific">Tribonema minus</name>
    <dbReference type="NCBI Taxonomy" id="303371"/>
    <lineage>
        <taxon>Eukaryota</taxon>
        <taxon>Sar</taxon>
        <taxon>Stramenopiles</taxon>
        <taxon>Ochrophyta</taxon>
        <taxon>PX clade</taxon>
        <taxon>Xanthophyceae</taxon>
        <taxon>Tribonematales</taxon>
        <taxon>Tribonemataceae</taxon>
        <taxon>Tribonema</taxon>
    </lineage>
</organism>
<dbReference type="Proteomes" id="UP000664859">
    <property type="component" value="Unassembled WGS sequence"/>
</dbReference>
<name>A0A836C7L7_9STRA</name>
<dbReference type="Gene3D" id="3.80.10.10">
    <property type="entry name" value="Ribonuclease Inhibitor"/>
    <property type="match status" value="1"/>
</dbReference>